<dbReference type="Pfam" id="PF00929">
    <property type="entry name" value="RNase_T"/>
    <property type="match status" value="1"/>
</dbReference>
<name>A0ABT9NJB2_9ACTO</name>
<evidence type="ECO:0000313" key="6">
    <source>
        <dbReference type="Proteomes" id="UP001243212"/>
    </source>
</evidence>
<keyword evidence="6" id="KW-1185">Reference proteome</keyword>
<dbReference type="InterPro" id="IPR013520">
    <property type="entry name" value="Ribonucl_H"/>
</dbReference>
<evidence type="ECO:0000313" key="5">
    <source>
        <dbReference type="EMBL" id="MDP9807118.1"/>
    </source>
</evidence>
<dbReference type="GO" id="GO:0003887">
    <property type="term" value="F:DNA-directed DNA polymerase activity"/>
    <property type="evidence" value="ECO:0007669"/>
    <property type="project" value="UniProtKB-EC"/>
</dbReference>
<dbReference type="SUPFAM" id="SSF53098">
    <property type="entry name" value="Ribonuclease H-like"/>
    <property type="match status" value="1"/>
</dbReference>
<dbReference type="InterPro" id="IPR012337">
    <property type="entry name" value="RNaseH-like_sf"/>
</dbReference>
<keyword evidence="2" id="KW-0378">Hydrolase</keyword>
<keyword evidence="5" id="KW-0548">Nucleotidyltransferase</keyword>
<evidence type="ECO:0000256" key="1">
    <source>
        <dbReference type="ARBA" id="ARBA00022722"/>
    </source>
</evidence>
<keyword evidence="3" id="KW-0269">Exonuclease</keyword>
<accession>A0ABT9NJB2</accession>
<organism evidence="5 6">
    <name type="scientific">Trueperella bonasi</name>
    <dbReference type="NCBI Taxonomy" id="312286"/>
    <lineage>
        <taxon>Bacteria</taxon>
        <taxon>Bacillati</taxon>
        <taxon>Actinomycetota</taxon>
        <taxon>Actinomycetes</taxon>
        <taxon>Actinomycetales</taxon>
        <taxon>Actinomycetaceae</taxon>
        <taxon>Trueperella</taxon>
    </lineage>
</organism>
<evidence type="ECO:0000256" key="2">
    <source>
        <dbReference type="ARBA" id="ARBA00022801"/>
    </source>
</evidence>
<dbReference type="EMBL" id="JAUSQX010000001">
    <property type="protein sequence ID" value="MDP9807118.1"/>
    <property type="molecule type" value="Genomic_DNA"/>
</dbReference>
<dbReference type="Gene3D" id="3.30.420.10">
    <property type="entry name" value="Ribonuclease H-like superfamily/Ribonuclease H"/>
    <property type="match status" value="1"/>
</dbReference>
<dbReference type="SMART" id="SM00479">
    <property type="entry name" value="EXOIII"/>
    <property type="match status" value="1"/>
</dbReference>
<gene>
    <name evidence="5" type="ORF">J2S70_001700</name>
</gene>
<dbReference type="NCBIfam" id="TIGR00573">
    <property type="entry name" value="dnaq"/>
    <property type="match status" value="1"/>
</dbReference>
<dbReference type="EC" id="2.7.7.7" evidence="5"/>
<sequence>MNLSEYAVIDIETTGLDRSTDRVIEIAVIRLDFELRELARWHTLVDPGRPSGAVEIHGITDDLLRSAPRFSEIAAELTEQLRGRRIVAHNAKFDREFLNGELARAGFLERIDKESCVCTMDQSRIYLEPGSHSLRGLASRLGIKTERAHRSISDAETCVRLLRIFAEQEARGERYVDRAVNRDDAVVLPAQWKRALSRGTIAKKAADGSVYSR</sequence>
<feature type="domain" description="Exonuclease" evidence="4">
    <location>
        <begin position="5"/>
        <end position="171"/>
    </location>
</feature>
<evidence type="ECO:0000259" key="4">
    <source>
        <dbReference type="SMART" id="SM00479"/>
    </source>
</evidence>
<reference evidence="5 6" key="1">
    <citation type="submission" date="2023-07" db="EMBL/GenBank/DDBJ databases">
        <title>Sequencing the genomes of 1000 actinobacteria strains.</title>
        <authorList>
            <person name="Klenk H.-P."/>
        </authorList>
    </citation>
    <scope>NUCLEOTIDE SEQUENCE [LARGE SCALE GENOMIC DNA]</scope>
    <source>
        <strain evidence="5 6">DSM 17163</strain>
    </source>
</reference>
<protein>
    <submittedName>
        <fullName evidence="5">DNA polymerase-3 subunit epsilon</fullName>
        <ecNumber evidence="5">2.7.7.7</ecNumber>
    </submittedName>
</protein>
<dbReference type="InterPro" id="IPR036397">
    <property type="entry name" value="RNaseH_sf"/>
</dbReference>
<dbReference type="Proteomes" id="UP001243212">
    <property type="component" value="Unassembled WGS sequence"/>
</dbReference>
<keyword evidence="1" id="KW-0540">Nuclease</keyword>
<comment type="caution">
    <text evidence="5">The sequence shown here is derived from an EMBL/GenBank/DDBJ whole genome shotgun (WGS) entry which is preliminary data.</text>
</comment>
<keyword evidence="5" id="KW-0808">Transferase</keyword>
<dbReference type="PANTHER" id="PTHR30231">
    <property type="entry name" value="DNA POLYMERASE III SUBUNIT EPSILON"/>
    <property type="match status" value="1"/>
</dbReference>
<dbReference type="CDD" id="cd06127">
    <property type="entry name" value="DEDDh"/>
    <property type="match status" value="1"/>
</dbReference>
<dbReference type="InterPro" id="IPR006054">
    <property type="entry name" value="DnaQ"/>
</dbReference>
<evidence type="ECO:0000256" key="3">
    <source>
        <dbReference type="ARBA" id="ARBA00022839"/>
    </source>
</evidence>
<dbReference type="RefSeq" id="WP_307683290.1">
    <property type="nucleotide sequence ID" value="NZ_JAUSQX010000001.1"/>
</dbReference>
<proteinExistence type="predicted"/>
<dbReference type="PANTHER" id="PTHR30231:SF4">
    <property type="entry name" value="PROTEIN NEN2"/>
    <property type="match status" value="1"/>
</dbReference>